<keyword evidence="4" id="KW-1185">Reference proteome</keyword>
<evidence type="ECO:0000313" key="4">
    <source>
        <dbReference type="Proteomes" id="UP000232149"/>
    </source>
</evidence>
<sequence>MRRSILAILKPHWTLFRFLLFCLTCLCFCKPKSADYSFLSYLGIANQGTYVNGVFYPSENPFHAGDQSHFNGAQAGNTGSVVSVGGDNSTLGVSTRNNGVPDIIFLYNENGIPIAVDVDGNGLADYYICYKNQTEYSLMTGSGCTGNSVSVIVGQGYDTNGDGIADNTILSQISGDSLAPVSMISPNAGIYGSPIQLTIACNDNVAPGNIVYSTDSSTPSFSPLLGIASNPKIKKVTLGNGDGLYTIKYRCRDLAGNIESVHTDTYEINHNVPTVSISNVNSTGVSSQTGAINNLSFDWTSNYSGSYSIRLNAGNCQSGSILQSGIVSANVPLSVNISSNSFTVGLNTLHVCATAALTGYQTLSIVRDESQPSISPTPGGGNYGNAQNVSLSCTDNNPAGCGLIAYTLNGADPNIDGSNGTILTGTQFQNPISIPLNTAVTLKFIGVDLAGNLSPLQSVNYFINTSVATVTTNSFTPVSQLVNATSDQSISWVSDRNGVFTLRSGTDCSSGTILTGTNSAGNVTAGVPITTTILNSNFAQGANTVSICVANASLDPLYGNVSFSVTKDNARPIVSSTSPADFNAGSPVYVNPSPGRIQIVFNKNMDVSFGGITTGTKIKNVCYPAPTNPPLSVFVYDGASWDCIDFTATYTWVSATTLQIDFSWMNFPENAKILWTLSKTVLQDSAGNSPLNDIQQSFVTGMKSQYFKPFKTNQTSCWDSNGNLIPCVGTKQDGETQSGSNRNYSVQYYSGYPSDAVTEDTVSGLKWKTCVEGKISSLNSGVTQCADIVTPSASCSPVDSSNNPVKLEFWPFFSFQDGSNVVHPSGVNGCSYLNQCNSGAGFAGITDWRLPTQKELDTLSVFGSSSADATFPIPGFPDGIANYYWSSTLRRSNPFFAWGVNFNYGASDTFVRSNTNNIRCVSGSGSSVQSLTDPGDQTISDSTANLFWQKCSAGLSGSSCATGTATKPTWSAALTYCSGLNLAGRSWRLPTIKELNSLVDMTSSSSTLTINSTFFPNTKNSYYWTSSSYAPSPGNAWTVFFQSGGMTPFSSKTGTAYVRCVANGP</sequence>
<evidence type="ECO:0000259" key="2">
    <source>
        <dbReference type="Pfam" id="PF13290"/>
    </source>
</evidence>
<name>A0ABX4NTZ0_9LEPT</name>
<dbReference type="Pfam" id="PF07603">
    <property type="entry name" value="Lcl_C"/>
    <property type="match status" value="2"/>
</dbReference>
<comment type="caution">
    <text evidence="3">The sequence shown here is derived from an EMBL/GenBank/DDBJ whole genome shotgun (WGS) entry which is preliminary data.</text>
</comment>
<dbReference type="Pfam" id="PF13290">
    <property type="entry name" value="CHB_HEX_C_1"/>
    <property type="match status" value="1"/>
</dbReference>
<dbReference type="InterPro" id="IPR059177">
    <property type="entry name" value="GH29D-like_dom"/>
</dbReference>
<dbReference type="EMBL" id="NPDU01000076">
    <property type="protein sequence ID" value="PJZ60142.1"/>
    <property type="molecule type" value="Genomic_DNA"/>
</dbReference>
<dbReference type="PANTHER" id="PTHR35812">
    <property type="entry name" value="LIPOPROTEIN"/>
    <property type="match status" value="1"/>
</dbReference>
<proteinExistence type="predicted"/>
<dbReference type="InterPro" id="IPR011460">
    <property type="entry name" value="Lcl_C"/>
</dbReference>
<feature type="domain" description="Lcl C-terminal" evidence="1">
    <location>
        <begin position="937"/>
        <end position="1061"/>
    </location>
</feature>
<dbReference type="PANTHER" id="PTHR35812:SF1">
    <property type="entry name" value="LIPOPROTEIN"/>
    <property type="match status" value="1"/>
</dbReference>
<gene>
    <name evidence="3" type="ORF">CH376_20010</name>
</gene>
<protein>
    <recommendedName>
        <fullName evidence="5">DUF1566 domain-containing protein</fullName>
    </recommendedName>
</protein>
<accession>A0ABX4NTZ0</accession>
<feature type="domain" description="GH29D-like beta-sandwich" evidence="2">
    <location>
        <begin position="378"/>
        <end position="456"/>
    </location>
</feature>
<feature type="domain" description="Lcl C-terminal" evidence="1">
    <location>
        <begin position="757"/>
        <end position="921"/>
    </location>
</feature>
<evidence type="ECO:0008006" key="5">
    <source>
        <dbReference type="Google" id="ProtNLM"/>
    </source>
</evidence>
<dbReference type="Proteomes" id="UP000232149">
    <property type="component" value="Unassembled WGS sequence"/>
</dbReference>
<organism evidence="3 4">
    <name type="scientific">Leptospira adleri</name>
    <dbReference type="NCBI Taxonomy" id="2023186"/>
    <lineage>
        <taxon>Bacteria</taxon>
        <taxon>Pseudomonadati</taxon>
        <taxon>Spirochaetota</taxon>
        <taxon>Spirochaetia</taxon>
        <taxon>Leptospirales</taxon>
        <taxon>Leptospiraceae</taxon>
        <taxon>Leptospira</taxon>
    </lineage>
</organism>
<evidence type="ECO:0000259" key="1">
    <source>
        <dbReference type="Pfam" id="PF07603"/>
    </source>
</evidence>
<evidence type="ECO:0000313" key="3">
    <source>
        <dbReference type="EMBL" id="PJZ60142.1"/>
    </source>
</evidence>
<reference evidence="3 4" key="1">
    <citation type="submission" date="2017-07" db="EMBL/GenBank/DDBJ databases">
        <title>Leptospira spp. isolated from tropical soils.</title>
        <authorList>
            <person name="Thibeaux R."/>
            <person name="Iraola G."/>
            <person name="Ferres I."/>
            <person name="Bierque E."/>
            <person name="Girault D."/>
            <person name="Soupe-Gilbert M.-E."/>
            <person name="Picardeau M."/>
            <person name="Goarant C."/>
        </authorList>
    </citation>
    <scope>NUCLEOTIDE SEQUENCE [LARGE SCALE GENOMIC DNA]</scope>
    <source>
        <strain evidence="3 4">FH2-B-D1</strain>
    </source>
</reference>